<evidence type="ECO:0000313" key="4">
    <source>
        <dbReference type="Proteomes" id="UP000187406"/>
    </source>
</evidence>
<proteinExistence type="predicted"/>
<evidence type="ECO:0000313" key="3">
    <source>
        <dbReference type="EMBL" id="GAV84203.1"/>
    </source>
</evidence>
<keyword evidence="4" id="KW-1185">Reference proteome</keyword>
<evidence type="ECO:0000259" key="2">
    <source>
        <dbReference type="Pfam" id="PF20167"/>
    </source>
</evidence>
<name>A0A1Q3CVW9_CEPFO</name>
<feature type="compositionally biased region" description="Acidic residues" evidence="1">
    <location>
        <begin position="358"/>
        <end position="369"/>
    </location>
</feature>
<comment type="caution">
    <text evidence="3">The sequence shown here is derived from an EMBL/GenBank/DDBJ whole genome shotgun (WGS) entry which is preliminary data.</text>
</comment>
<feature type="region of interest" description="Disordered" evidence="1">
    <location>
        <begin position="351"/>
        <end position="377"/>
    </location>
</feature>
<protein>
    <recommendedName>
        <fullName evidence="2">Putative plant transposon protein domain-containing protein</fullName>
    </recommendedName>
</protein>
<evidence type="ECO:0000256" key="1">
    <source>
        <dbReference type="SAM" id="MobiDB-lite"/>
    </source>
</evidence>
<dbReference type="InterPro" id="IPR046796">
    <property type="entry name" value="Transposase_32_dom"/>
</dbReference>
<dbReference type="InParanoid" id="A0A1Q3CVW9"/>
<dbReference type="OrthoDB" id="1750780at2759"/>
<sequence>MGGRNIDLAFCSSEFSFVSWLDDLHLLPLVQIQDPFYIKLVKEFYMNLRMVSSPNEEFALSFTVKGQRISLNARILASILHIPHTGLYIFEHKKWPEVEGFHPNQILSILYPNDPNIHPNMALSTNRLSVDHRLLHHLIVHQLLPTGGGYAKLSRMQAFLMWCILSKIEFCFPLLMLKTMVRAFTQKKFVLPFGSILTKIFQHHQVWLEGEVATKLKKEDTYNKSTLNRMGWKKQGGVWTYCPKVDQGKRIEREEQEENPPWEAQQETLLAQAQGSSSTTDFDRMMEFMRSRFNSMQASLEEKFEKVNSRINNLEKDHLTIRSDFENIDETIYYDLKVTKRRLKRLERKLASSKSIDTCEETLGDDSSDSDPPPAVS</sequence>
<dbReference type="Pfam" id="PF20167">
    <property type="entry name" value="Transposase_32"/>
    <property type="match status" value="1"/>
</dbReference>
<gene>
    <name evidence="3" type="ORF">CFOL_v3_27647</name>
</gene>
<dbReference type="AlphaFoldDB" id="A0A1Q3CVW9"/>
<reference evidence="4" key="1">
    <citation type="submission" date="2016-04" db="EMBL/GenBank/DDBJ databases">
        <title>Cephalotus genome sequencing.</title>
        <authorList>
            <person name="Fukushima K."/>
            <person name="Hasebe M."/>
            <person name="Fang X."/>
        </authorList>
    </citation>
    <scope>NUCLEOTIDE SEQUENCE [LARGE SCALE GENOMIC DNA]</scope>
    <source>
        <strain evidence="4">cv. St1</strain>
    </source>
</reference>
<organism evidence="3 4">
    <name type="scientific">Cephalotus follicularis</name>
    <name type="common">Albany pitcher plant</name>
    <dbReference type="NCBI Taxonomy" id="3775"/>
    <lineage>
        <taxon>Eukaryota</taxon>
        <taxon>Viridiplantae</taxon>
        <taxon>Streptophyta</taxon>
        <taxon>Embryophyta</taxon>
        <taxon>Tracheophyta</taxon>
        <taxon>Spermatophyta</taxon>
        <taxon>Magnoliopsida</taxon>
        <taxon>eudicotyledons</taxon>
        <taxon>Gunneridae</taxon>
        <taxon>Pentapetalae</taxon>
        <taxon>rosids</taxon>
        <taxon>fabids</taxon>
        <taxon>Oxalidales</taxon>
        <taxon>Cephalotaceae</taxon>
        <taxon>Cephalotus</taxon>
    </lineage>
</organism>
<dbReference type="Proteomes" id="UP000187406">
    <property type="component" value="Unassembled WGS sequence"/>
</dbReference>
<feature type="domain" description="Putative plant transposon protein" evidence="2">
    <location>
        <begin position="24"/>
        <end position="206"/>
    </location>
</feature>
<accession>A0A1Q3CVW9</accession>
<dbReference type="EMBL" id="BDDD01003142">
    <property type="protein sequence ID" value="GAV84203.1"/>
    <property type="molecule type" value="Genomic_DNA"/>
</dbReference>